<reference evidence="1" key="1">
    <citation type="submission" date="2019-08" db="EMBL/GenBank/DDBJ databases">
        <authorList>
            <person name="Kucharzyk K."/>
            <person name="Murdoch R.W."/>
            <person name="Higgins S."/>
            <person name="Loffler F."/>
        </authorList>
    </citation>
    <scope>NUCLEOTIDE SEQUENCE</scope>
</reference>
<comment type="caution">
    <text evidence="1">The sequence shown here is derived from an EMBL/GenBank/DDBJ whole genome shotgun (WGS) entry which is preliminary data.</text>
</comment>
<sequence length="79" mass="8765">MVNPPTTAPYQGPNNAAEKIVPTVSRNNNGMFNNPITVPNTILIAIANAEKTSLKFELFLFMTLSLFVKFLAYSDYHDS</sequence>
<dbReference type="AlphaFoldDB" id="A0A645ELG0"/>
<accession>A0A645ELG0</accession>
<organism evidence="1">
    <name type="scientific">bioreactor metagenome</name>
    <dbReference type="NCBI Taxonomy" id="1076179"/>
    <lineage>
        <taxon>unclassified sequences</taxon>
        <taxon>metagenomes</taxon>
        <taxon>ecological metagenomes</taxon>
    </lineage>
</organism>
<gene>
    <name evidence="1" type="ORF">SDC9_149325</name>
</gene>
<dbReference type="EMBL" id="VSSQ01048072">
    <property type="protein sequence ID" value="MPN02112.1"/>
    <property type="molecule type" value="Genomic_DNA"/>
</dbReference>
<name>A0A645ELG0_9ZZZZ</name>
<protein>
    <submittedName>
        <fullName evidence="1">Uncharacterized protein</fullName>
    </submittedName>
</protein>
<evidence type="ECO:0000313" key="1">
    <source>
        <dbReference type="EMBL" id="MPN02112.1"/>
    </source>
</evidence>
<proteinExistence type="predicted"/>